<dbReference type="EMBL" id="MU150270">
    <property type="protein sequence ID" value="KAF9462570.1"/>
    <property type="molecule type" value="Genomic_DNA"/>
</dbReference>
<organism evidence="3 4">
    <name type="scientific">Collybia nuda</name>
    <dbReference type="NCBI Taxonomy" id="64659"/>
    <lineage>
        <taxon>Eukaryota</taxon>
        <taxon>Fungi</taxon>
        <taxon>Dikarya</taxon>
        <taxon>Basidiomycota</taxon>
        <taxon>Agaricomycotina</taxon>
        <taxon>Agaricomycetes</taxon>
        <taxon>Agaricomycetidae</taxon>
        <taxon>Agaricales</taxon>
        <taxon>Tricholomatineae</taxon>
        <taxon>Clitocybaceae</taxon>
        <taxon>Collybia</taxon>
    </lineage>
</organism>
<evidence type="ECO:0000313" key="4">
    <source>
        <dbReference type="Proteomes" id="UP000807353"/>
    </source>
</evidence>
<feature type="region of interest" description="Disordered" evidence="2">
    <location>
        <begin position="1"/>
        <end position="33"/>
    </location>
</feature>
<protein>
    <submittedName>
        <fullName evidence="3">Uncharacterized protein</fullName>
    </submittedName>
</protein>
<comment type="caution">
    <text evidence="3">The sequence shown here is derived from an EMBL/GenBank/DDBJ whole genome shotgun (WGS) entry which is preliminary data.</text>
</comment>
<proteinExistence type="predicted"/>
<feature type="compositionally biased region" description="Basic residues" evidence="2">
    <location>
        <begin position="69"/>
        <end position="88"/>
    </location>
</feature>
<gene>
    <name evidence="3" type="ORF">BDZ94DRAFT_1309470</name>
</gene>
<evidence type="ECO:0000313" key="3">
    <source>
        <dbReference type="EMBL" id="KAF9462570.1"/>
    </source>
</evidence>
<feature type="coiled-coil region" evidence="1">
    <location>
        <begin position="120"/>
        <end position="147"/>
    </location>
</feature>
<feature type="region of interest" description="Disordered" evidence="2">
    <location>
        <begin position="67"/>
        <end position="89"/>
    </location>
</feature>
<evidence type="ECO:0000256" key="2">
    <source>
        <dbReference type="SAM" id="MobiDB-lite"/>
    </source>
</evidence>
<accession>A0A9P5Y5F0</accession>
<sequence length="252" mass="29073">MPTVKSKSKGKSRALSIASDSNNSDIESINNASEGMDNLSDDLEGSLIDKFMNFLLESDHISVGYRARSSPKKFKPKGSIKLPRKQSHRTPITEDKLKLKYLHAELTNYEKAYRSIELEHITLKTKYKESLQTIKRLEREIKSLQEAYTKTSPSPKRGTKEPLSLIFRRYAKQFTALQEPFITFYSDPNLFQSKQPSLEWLNNRGLKLEKNERSQKKGWLAELYLLVPGEYHSYIGGTDFDKEVKSLIIPRH</sequence>
<feature type="compositionally biased region" description="Basic residues" evidence="2">
    <location>
        <begin position="1"/>
        <end position="12"/>
    </location>
</feature>
<keyword evidence="4" id="KW-1185">Reference proteome</keyword>
<keyword evidence="1" id="KW-0175">Coiled coil</keyword>
<feature type="compositionally biased region" description="Low complexity" evidence="2">
    <location>
        <begin position="16"/>
        <end position="33"/>
    </location>
</feature>
<reference evidence="3" key="1">
    <citation type="submission" date="2020-11" db="EMBL/GenBank/DDBJ databases">
        <authorList>
            <consortium name="DOE Joint Genome Institute"/>
            <person name="Ahrendt S."/>
            <person name="Riley R."/>
            <person name="Andreopoulos W."/>
            <person name="Labutti K."/>
            <person name="Pangilinan J."/>
            <person name="Ruiz-Duenas F.J."/>
            <person name="Barrasa J.M."/>
            <person name="Sanchez-Garcia M."/>
            <person name="Camarero S."/>
            <person name="Miyauchi S."/>
            <person name="Serrano A."/>
            <person name="Linde D."/>
            <person name="Babiker R."/>
            <person name="Drula E."/>
            <person name="Ayuso-Fernandez I."/>
            <person name="Pacheco R."/>
            <person name="Padilla G."/>
            <person name="Ferreira P."/>
            <person name="Barriuso J."/>
            <person name="Kellner H."/>
            <person name="Castanera R."/>
            <person name="Alfaro M."/>
            <person name="Ramirez L."/>
            <person name="Pisabarro A.G."/>
            <person name="Kuo A."/>
            <person name="Tritt A."/>
            <person name="Lipzen A."/>
            <person name="He G."/>
            <person name="Yan M."/>
            <person name="Ng V."/>
            <person name="Cullen D."/>
            <person name="Martin F."/>
            <person name="Rosso M.-N."/>
            <person name="Henrissat B."/>
            <person name="Hibbett D."/>
            <person name="Martinez A.T."/>
            <person name="Grigoriev I.V."/>
        </authorList>
    </citation>
    <scope>NUCLEOTIDE SEQUENCE</scope>
    <source>
        <strain evidence="3">CBS 247.69</strain>
    </source>
</reference>
<evidence type="ECO:0000256" key="1">
    <source>
        <dbReference type="SAM" id="Coils"/>
    </source>
</evidence>
<dbReference type="Proteomes" id="UP000807353">
    <property type="component" value="Unassembled WGS sequence"/>
</dbReference>
<dbReference type="AlphaFoldDB" id="A0A9P5Y5F0"/>
<dbReference type="OrthoDB" id="10650208at2759"/>
<name>A0A9P5Y5F0_9AGAR</name>